<dbReference type="InterPro" id="IPR011990">
    <property type="entry name" value="TPR-like_helical_dom_sf"/>
</dbReference>
<reference evidence="1 2" key="1">
    <citation type="submission" date="2024-04" db="EMBL/GenBank/DDBJ databases">
        <title>Tritrichomonas musculus Genome.</title>
        <authorList>
            <person name="Alves-Ferreira E."/>
            <person name="Grigg M."/>
            <person name="Lorenzi H."/>
            <person name="Galac M."/>
        </authorList>
    </citation>
    <scope>NUCLEOTIDE SEQUENCE [LARGE SCALE GENOMIC DNA]</scope>
    <source>
        <strain evidence="1 2">EAF2021</strain>
    </source>
</reference>
<evidence type="ECO:0000313" key="2">
    <source>
        <dbReference type="Proteomes" id="UP001470230"/>
    </source>
</evidence>
<comment type="caution">
    <text evidence="1">The sequence shown here is derived from an EMBL/GenBank/DDBJ whole genome shotgun (WGS) entry which is preliminary data.</text>
</comment>
<evidence type="ECO:0000313" key="1">
    <source>
        <dbReference type="EMBL" id="KAK8890551.1"/>
    </source>
</evidence>
<name>A0ABR2KI82_9EUKA</name>
<evidence type="ECO:0008006" key="3">
    <source>
        <dbReference type="Google" id="ProtNLM"/>
    </source>
</evidence>
<keyword evidence="2" id="KW-1185">Reference proteome</keyword>
<dbReference type="Proteomes" id="UP001470230">
    <property type="component" value="Unassembled WGS sequence"/>
</dbReference>
<gene>
    <name evidence="1" type="ORF">M9Y10_035328</name>
</gene>
<accession>A0ABR2KI82</accession>
<sequence>MFLNLNDCINIGYGQSDQNPLNSAEADNQIQKFLEDNFVSEIGRTKSFEFIDPIKTNVQKITSYNSSFYNEDRDDPHYLFIIAKNYIEGTSNFKKNVDLGVKYLEKSISKGFVDSVIYYCQMLERGDVISRDLQKAKKCLSSFLKINNGKIFFLYGKILKKERKNNEALKYFFKGANAGDGEVMYEYGNMLCII</sequence>
<dbReference type="SUPFAM" id="SSF81901">
    <property type="entry name" value="HCP-like"/>
    <property type="match status" value="1"/>
</dbReference>
<dbReference type="EMBL" id="JAPFFF010000005">
    <property type="protein sequence ID" value="KAK8890551.1"/>
    <property type="molecule type" value="Genomic_DNA"/>
</dbReference>
<protein>
    <recommendedName>
        <fullName evidence="3">HCP-like protein</fullName>
    </recommendedName>
</protein>
<proteinExistence type="predicted"/>
<organism evidence="1 2">
    <name type="scientific">Tritrichomonas musculus</name>
    <dbReference type="NCBI Taxonomy" id="1915356"/>
    <lineage>
        <taxon>Eukaryota</taxon>
        <taxon>Metamonada</taxon>
        <taxon>Parabasalia</taxon>
        <taxon>Tritrichomonadida</taxon>
        <taxon>Tritrichomonadidae</taxon>
        <taxon>Tritrichomonas</taxon>
    </lineage>
</organism>
<dbReference type="Gene3D" id="1.25.40.10">
    <property type="entry name" value="Tetratricopeptide repeat domain"/>
    <property type="match status" value="1"/>
</dbReference>